<protein>
    <submittedName>
        <fullName evidence="1">Uncharacterized protein</fullName>
    </submittedName>
</protein>
<organism evidence="1 2">
    <name type="scientific">Penicillium thymicola</name>
    <dbReference type="NCBI Taxonomy" id="293382"/>
    <lineage>
        <taxon>Eukaryota</taxon>
        <taxon>Fungi</taxon>
        <taxon>Dikarya</taxon>
        <taxon>Ascomycota</taxon>
        <taxon>Pezizomycotina</taxon>
        <taxon>Eurotiomycetes</taxon>
        <taxon>Eurotiomycetidae</taxon>
        <taxon>Eurotiales</taxon>
        <taxon>Aspergillaceae</taxon>
        <taxon>Penicillium</taxon>
    </lineage>
</organism>
<evidence type="ECO:0000313" key="2">
    <source>
        <dbReference type="Proteomes" id="UP001227192"/>
    </source>
</evidence>
<proteinExistence type="predicted"/>
<dbReference type="EMBL" id="LACB01000192">
    <property type="protein sequence ID" value="KAJ9486776.1"/>
    <property type="molecule type" value="Genomic_DNA"/>
</dbReference>
<evidence type="ECO:0000313" key="1">
    <source>
        <dbReference type="EMBL" id="KAJ9486776.1"/>
    </source>
</evidence>
<sequence>MSDREFRVHDKSHQSQRAIEYRDNQYNCKERLEWHGCFHFEIRVILLRTPAKIILFTWELQLVLASTAITLPDGLIFRYCLNIV</sequence>
<accession>A0AAI9X7D6</accession>
<keyword evidence="2" id="KW-1185">Reference proteome</keyword>
<name>A0AAI9X7D6_PENTH</name>
<dbReference type="AlphaFoldDB" id="A0AAI9X7D6"/>
<dbReference type="Proteomes" id="UP001227192">
    <property type="component" value="Unassembled WGS sequence"/>
</dbReference>
<comment type="caution">
    <text evidence="1">The sequence shown here is derived from an EMBL/GenBank/DDBJ whole genome shotgun (WGS) entry which is preliminary data.</text>
</comment>
<reference evidence="1" key="2">
    <citation type="journal article" date="2016" name="Fungal Biol.">
        <title>Ochratoxin A production by Penicillium thymicola.</title>
        <authorList>
            <person name="Nguyen H.D.T."/>
            <person name="McMullin D.R."/>
            <person name="Ponomareva E."/>
            <person name="Riley R."/>
            <person name="Pomraning K.R."/>
            <person name="Baker S.E."/>
            <person name="Seifert K.A."/>
        </authorList>
    </citation>
    <scope>NUCLEOTIDE SEQUENCE</scope>
    <source>
        <strain evidence="1">DAOM 180753</strain>
    </source>
</reference>
<reference evidence="1" key="1">
    <citation type="submission" date="2015-06" db="EMBL/GenBank/DDBJ databases">
        <authorList>
            <person name="Nguyen H."/>
        </authorList>
    </citation>
    <scope>NUCLEOTIDE SEQUENCE</scope>
    <source>
        <strain evidence="1">DAOM 180753</strain>
    </source>
</reference>
<gene>
    <name evidence="1" type="ORF">VN97_g6553</name>
</gene>